<dbReference type="HAMAP" id="MF_00651">
    <property type="entry name" value="Nuclease_YqgF"/>
    <property type="match status" value="1"/>
</dbReference>
<keyword evidence="3 5" id="KW-0540">Nuclease</keyword>
<keyword evidence="8" id="KW-1185">Reference proteome</keyword>
<dbReference type="PANTHER" id="PTHR33317:SF4">
    <property type="entry name" value="POLYNUCLEOTIDYL TRANSFERASE, RIBONUCLEASE H-LIKE SUPERFAMILY PROTEIN"/>
    <property type="match status" value="1"/>
</dbReference>
<dbReference type="EC" id="3.1.-.-" evidence="5"/>
<evidence type="ECO:0000256" key="5">
    <source>
        <dbReference type="HAMAP-Rule" id="MF_00651"/>
    </source>
</evidence>
<keyword evidence="2 5" id="KW-0690">Ribosome biogenesis</keyword>
<keyword evidence="4 5" id="KW-0378">Hydrolase</keyword>
<protein>
    <recommendedName>
        <fullName evidence="5">Putative pre-16S rRNA nuclease</fullName>
        <ecNumber evidence="5">3.1.-.-</ecNumber>
    </recommendedName>
</protein>
<dbReference type="SUPFAM" id="SSF53098">
    <property type="entry name" value="Ribonuclease H-like"/>
    <property type="match status" value="1"/>
</dbReference>
<feature type="domain" description="YqgF/RNase H-like" evidence="6">
    <location>
        <begin position="17"/>
        <end position="117"/>
    </location>
</feature>
<comment type="function">
    <text evidence="5">Could be a nuclease involved in processing of the 5'-end of pre-16S rRNA.</text>
</comment>
<evidence type="ECO:0000259" key="6">
    <source>
        <dbReference type="SMART" id="SM00732"/>
    </source>
</evidence>
<dbReference type="InterPro" id="IPR037027">
    <property type="entry name" value="YqgF/RNaseH-like_dom_sf"/>
</dbReference>
<organism evidence="7 8">
    <name type="scientific">Nitrosomonas halophila</name>
    <dbReference type="NCBI Taxonomy" id="44576"/>
    <lineage>
        <taxon>Bacteria</taxon>
        <taxon>Pseudomonadati</taxon>
        <taxon>Pseudomonadota</taxon>
        <taxon>Betaproteobacteria</taxon>
        <taxon>Nitrosomonadales</taxon>
        <taxon>Nitrosomonadaceae</taxon>
        <taxon>Nitrosomonas</taxon>
    </lineage>
</organism>
<dbReference type="SMART" id="SM00732">
    <property type="entry name" value="YqgFc"/>
    <property type="match status" value="1"/>
</dbReference>
<evidence type="ECO:0000256" key="1">
    <source>
        <dbReference type="ARBA" id="ARBA00022490"/>
    </source>
</evidence>
<dbReference type="Proteomes" id="UP000198640">
    <property type="component" value="Unassembled WGS sequence"/>
</dbReference>
<sequence length="155" mass="17228">MRMNEGLSPTSCNALSGTVLAFDFGKRRIGVAIGEYELRLAHPLTTIDQAITKLRFDCIAKLLETWQPVLLVVGLSVHADGSEHELTHLCRRFARRLEGRFGVPVVLVDERYTTITARSALEEAGVTGRKQRPMIDQIAAQHILQSFFDASYATS</sequence>
<dbReference type="InterPro" id="IPR006641">
    <property type="entry name" value="YqgF/RNaseH-like_dom"/>
</dbReference>
<evidence type="ECO:0000256" key="3">
    <source>
        <dbReference type="ARBA" id="ARBA00022722"/>
    </source>
</evidence>
<gene>
    <name evidence="7" type="ORF">SAMN05421881_10476</name>
</gene>
<evidence type="ECO:0000313" key="7">
    <source>
        <dbReference type="EMBL" id="SDY61253.1"/>
    </source>
</evidence>
<dbReference type="AlphaFoldDB" id="A0A1H3L9Y5"/>
<name>A0A1H3L9Y5_9PROT</name>
<dbReference type="GO" id="GO:0004518">
    <property type="term" value="F:nuclease activity"/>
    <property type="evidence" value="ECO:0007669"/>
    <property type="project" value="UniProtKB-KW"/>
</dbReference>
<dbReference type="OrthoDB" id="9796140at2"/>
<dbReference type="RefSeq" id="WP_090414913.1">
    <property type="nucleotide sequence ID" value="NZ_FNOY01000047.1"/>
</dbReference>
<dbReference type="Pfam" id="PF03652">
    <property type="entry name" value="RuvX"/>
    <property type="match status" value="1"/>
</dbReference>
<evidence type="ECO:0000256" key="2">
    <source>
        <dbReference type="ARBA" id="ARBA00022517"/>
    </source>
</evidence>
<comment type="subcellular location">
    <subcellularLocation>
        <location evidence="5">Cytoplasm</location>
    </subcellularLocation>
</comment>
<evidence type="ECO:0000256" key="4">
    <source>
        <dbReference type="ARBA" id="ARBA00022801"/>
    </source>
</evidence>
<dbReference type="GO" id="GO:0016788">
    <property type="term" value="F:hydrolase activity, acting on ester bonds"/>
    <property type="evidence" value="ECO:0007669"/>
    <property type="project" value="UniProtKB-UniRule"/>
</dbReference>
<accession>A0A1H3L9Y5</accession>
<comment type="similarity">
    <text evidence="5">Belongs to the YqgF HJR family.</text>
</comment>
<dbReference type="GO" id="GO:0005829">
    <property type="term" value="C:cytosol"/>
    <property type="evidence" value="ECO:0007669"/>
    <property type="project" value="TreeGrafter"/>
</dbReference>
<dbReference type="InterPro" id="IPR005227">
    <property type="entry name" value="YqgF"/>
</dbReference>
<dbReference type="InterPro" id="IPR012337">
    <property type="entry name" value="RNaseH-like_sf"/>
</dbReference>
<dbReference type="PANTHER" id="PTHR33317">
    <property type="entry name" value="POLYNUCLEOTIDYL TRANSFERASE, RIBONUCLEASE H-LIKE SUPERFAMILY PROTEIN"/>
    <property type="match status" value="1"/>
</dbReference>
<dbReference type="Gene3D" id="3.30.420.140">
    <property type="entry name" value="YqgF/RNase H-like domain"/>
    <property type="match status" value="1"/>
</dbReference>
<reference evidence="7 8" key="1">
    <citation type="submission" date="2016-10" db="EMBL/GenBank/DDBJ databases">
        <authorList>
            <person name="de Groot N.N."/>
        </authorList>
    </citation>
    <scope>NUCLEOTIDE SEQUENCE [LARGE SCALE GENOMIC DNA]</scope>
    <source>
        <strain evidence="7 8">Nm1</strain>
    </source>
</reference>
<keyword evidence="1 5" id="KW-0963">Cytoplasm</keyword>
<dbReference type="GO" id="GO:0000967">
    <property type="term" value="P:rRNA 5'-end processing"/>
    <property type="evidence" value="ECO:0007669"/>
    <property type="project" value="UniProtKB-UniRule"/>
</dbReference>
<dbReference type="STRING" id="44576.SAMN05421881_10476"/>
<proteinExistence type="inferred from homology"/>
<dbReference type="NCBIfam" id="TIGR00250">
    <property type="entry name" value="RNAse_H_YqgF"/>
    <property type="match status" value="1"/>
</dbReference>
<dbReference type="CDD" id="cd16964">
    <property type="entry name" value="YqgF"/>
    <property type="match status" value="1"/>
</dbReference>
<dbReference type="EMBL" id="FNOY01000047">
    <property type="protein sequence ID" value="SDY61253.1"/>
    <property type="molecule type" value="Genomic_DNA"/>
</dbReference>
<evidence type="ECO:0000313" key="8">
    <source>
        <dbReference type="Proteomes" id="UP000198640"/>
    </source>
</evidence>